<reference evidence="1" key="1">
    <citation type="submission" date="2017-10" db="EMBL/GenBank/DDBJ databases">
        <title>Genome sequence of cellulolytic Lachnospiraceae bacterium XHS1971 isolated from hotspring sediment.</title>
        <authorList>
            <person name="Vasudevan G."/>
            <person name="Joshi A.J."/>
            <person name="Hivarkar S."/>
            <person name="Lanjekar V.B."/>
            <person name="Dhakephalkar P.K."/>
            <person name="Dagar S."/>
        </authorList>
    </citation>
    <scope>NUCLEOTIDE SEQUENCE</scope>
    <source>
        <strain evidence="1">XHS1971</strain>
    </source>
</reference>
<proteinExistence type="predicted"/>
<keyword evidence="2" id="KW-1185">Reference proteome</keyword>
<evidence type="ECO:0000313" key="2">
    <source>
        <dbReference type="Proteomes" id="UP000224460"/>
    </source>
</evidence>
<organism evidence="1 2">
    <name type="scientific">Sporanaerobium hydrogeniformans</name>
    <dbReference type="NCBI Taxonomy" id="3072179"/>
    <lineage>
        <taxon>Bacteria</taxon>
        <taxon>Bacillati</taxon>
        <taxon>Bacillota</taxon>
        <taxon>Clostridia</taxon>
        <taxon>Lachnospirales</taxon>
        <taxon>Lachnospiraceae</taxon>
        <taxon>Sporanaerobium</taxon>
    </lineage>
</organism>
<evidence type="ECO:0000313" key="1">
    <source>
        <dbReference type="EMBL" id="PHV70280.1"/>
    </source>
</evidence>
<gene>
    <name evidence="1" type="ORF">CS063_11465</name>
</gene>
<accession>A0AC61DBH6</accession>
<name>A0AC61DBH6_9FIRM</name>
<dbReference type="EMBL" id="PEDL01000012">
    <property type="protein sequence ID" value="PHV70280.1"/>
    <property type="molecule type" value="Genomic_DNA"/>
</dbReference>
<sequence>MKQWKKLSALSMVAVLACGSLLTGCGGSKETGSSTPATSPEAGGAAAGSDLRIEIVAKGFQHDFWQAVLKGSKKAEEEFGVKTNFVGPEGEGAIATQVEQLNNAINKGPNAICLAALDTSAALDAIVGAQSKNIPIIGFDSGVPGAPEGAVKANAATDNYAAGALAAEKMYEAIKDKVTDPAQPVRIGVVSQEANSDSIVQRTAGFIDKMTELVGEDKSQVEGHDKFNRKADGAKVVMEVRIPAEVTDNAGKTEALTLLNKADLIAIYGSNEFAAKCIINANEGLNKLGQDKVIAVGFDSGALQIDAIKNGVFYGSVTQDPVSIGYNAVRLAVAAAKGEAVEDVDTGCLWYNADNMEDENVAPCLYQ</sequence>
<protein>
    <submittedName>
        <fullName evidence="1">LacI family transcriptional regulator</fullName>
    </submittedName>
</protein>
<comment type="caution">
    <text evidence="1">The sequence shown here is derived from an EMBL/GenBank/DDBJ whole genome shotgun (WGS) entry which is preliminary data.</text>
</comment>
<dbReference type="Proteomes" id="UP000224460">
    <property type="component" value="Unassembled WGS sequence"/>
</dbReference>